<dbReference type="GO" id="GO:0004386">
    <property type="term" value="F:helicase activity"/>
    <property type="evidence" value="ECO:0007669"/>
    <property type="project" value="UniProtKB-KW"/>
</dbReference>
<dbReference type="PANTHER" id="PTHR18934">
    <property type="entry name" value="ATP-DEPENDENT RNA HELICASE"/>
    <property type="match status" value="1"/>
</dbReference>
<reference evidence="8" key="2">
    <citation type="submission" date="2023-05" db="EMBL/GenBank/DDBJ databases">
        <authorList>
            <person name="Fouks B."/>
        </authorList>
    </citation>
    <scope>NUCLEOTIDE SEQUENCE</scope>
    <source>
        <strain evidence="8">Stay&amp;Tobe</strain>
        <tissue evidence="8">Testes</tissue>
    </source>
</reference>
<feature type="domain" description="Helicase ATP-binding" evidence="6">
    <location>
        <begin position="1"/>
        <end position="70"/>
    </location>
</feature>
<dbReference type="GO" id="GO:0005730">
    <property type="term" value="C:nucleolus"/>
    <property type="evidence" value="ECO:0007669"/>
    <property type="project" value="TreeGrafter"/>
</dbReference>
<dbReference type="Proteomes" id="UP001233999">
    <property type="component" value="Unassembled WGS sequence"/>
</dbReference>
<dbReference type="Pfam" id="PF21010">
    <property type="entry name" value="HA2_C"/>
    <property type="match status" value="1"/>
</dbReference>
<keyword evidence="4" id="KW-0347">Helicase</keyword>
<gene>
    <name evidence="8" type="ORF">L9F63_017179</name>
</gene>
<comment type="caution">
    <text evidence="8">The sequence shown here is derived from an EMBL/GenBank/DDBJ whole genome shotgun (WGS) entry which is preliminary data.</text>
</comment>
<dbReference type="PROSITE" id="PS00690">
    <property type="entry name" value="DEAH_ATP_HELICASE"/>
    <property type="match status" value="1"/>
</dbReference>
<sequence>DFLLSKYSVIIVDEAHERTLYTDILIGFLSRIVALRNKKNNPLKLIVMSATLKLEDFTKNPRLFKITPPVIKVESRQFPVTVHFNKQTATNYVTEAFKKTCKIHNKLPEGGILIFLTGQQEIDALVRKLQKSFPARNVKNRNNNSSKSDKCLETENCSISDEEEIEMDMKRAIQNDRKAKKKHNKDITLPEINLDNYAVVPGDDSEADLVEESDEDEDAVNLIGSSTCQPLWVLPLYSLLPSHKQAMVFKPPPEGSRLCVVATNVAETSLTIPNVKYVVDCGKVKSRLYDKVTGVSKFVVTWCSKAAANQRAGRAGRMGPGHCYRLYSSAVFEEQFAEYTVPEMQRKPLDDIVLQLKSMSIDIVVNFPFPSPPDLQQLMFAERRLVLLGALEKHENKGDGITKVTDLGYAISAYPVAPRFGKMLALSNQHELLPYTLFMVAALSVQQVLLEVRLNDEKEPEYSKRSRANWTVKRKEFVGIGNSLLLGDPMVLLRAVGAAIYSGKQGNFCADYGLRYKAVEEIKKLRWQLTKEVNSNLPELNLSIDPKMPLPSDIQCKLLRQIMLAGMPDQVARKMSKSEFEKTGILANWRYAYRCTEMEEPVFMHPSSVFKESPPEWVVYQEVIETSKMYMKGITAIEPGWLPIYAHGLCNLSAPLDEPLPRFDEKSEKMYCYVTGTFGRAGLQLPIMQIEFPRRIERFKWFACFLLEGKVCPKLKKYTASLLSTPITMVKSWAKTGFLQYALRAREVDSKSKLLEAWKKDSTYLLAAYLKWIPESAHNEVALGWPPIG</sequence>
<organism evidence="8 9">
    <name type="scientific">Diploptera punctata</name>
    <name type="common">Pacific beetle cockroach</name>
    <dbReference type="NCBI Taxonomy" id="6984"/>
    <lineage>
        <taxon>Eukaryota</taxon>
        <taxon>Metazoa</taxon>
        <taxon>Ecdysozoa</taxon>
        <taxon>Arthropoda</taxon>
        <taxon>Hexapoda</taxon>
        <taxon>Insecta</taxon>
        <taxon>Pterygota</taxon>
        <taxon>Neoptera</taxon>
        <taxon>Polyneoptera</taxon>
        <taxon>Dictyoptera</taxon>
        <taxon>Blattodea</taxon>
        <taxon>Blaberoidea</taxon>
        <taxon>Blaberidae</taxon>
        <taxon>Diplopterinae</taxon>
        <taxon>Diploptera</taxon>
    </lineage>
</organism>
<dbReference type="PROSITE" id="PS51194">
    <property type="entry name" value="HELICASE_CTER"/>
    <property type="match status" value="1"/>
</dbReference>
<keyword evidence="9" id="KW-1185">Reference proteome</keyword>
<dbReference type="InterPro" id="IPR027417">
    <property type="entry name" value="P-loop_NTPase"/>
</dbReference>
<evidence type="ECO:0000313" key="9">
    <source>
        <dbReference type="Proteomes" id="UP001233999"/>
    </source>
</evidence>
<name>A0AAD7ZZ80_DIPPU</name>
<dbReference type="InterPro" id="IPR056371">
    <property type="entry name" value="DHX37-like_C"/>
</dbReference>
<protein>
    <recommendedName>
        <fullName evidence="10">ATP-dependent RNA helicase kurz</fullName>
    </recommendedName>
</protein>
<proteinExistence type="inferred from homology"/>
<dbReference type="InterPro" id="IPR014001">
    <property type="entry name" value="Helicase_ATP-bd"/>
</dbReference>
<dbReference type="SMART" id="SM00847">
    <property type="entry name" value="HA2"/>
    <property type="match status" value="1"/>
</dbReference>
<dbReference type="Pfam" id="PF07717">
    <property type="entry name" value="OB_NTP_bind"/>
    <property type="match status" value="1"/>
</dbReference>
<dbReference type="CDD" id="cd18791">
    <property type="entry name" value="SF2_C_RHA"/>
    <property type="match status" value="1"/>
</dbReference>
<dbReference type="PROSITE" id="PS51192">
    <property type="entry name" value="HELICASE_ATP_BIND_1"/>
    <property type="match status" value="1"/>
</dbReference>
<dbReference type="InterPro" id="IPR007502">
    <property type="entry name" value="Helicase-assoc_dom"/>
</dbReference>
<dbReference type="EMBL" id="JASPKZ010004927">
    <property type="protein sequence ID" value="KAJ9589594.1"/>
    <property type="molecule type" value="Genomic_DNA"/>
</dbReference>
<comment type="similarity">
    <text evidence="1">Belongs to the DEAD box helicase family. DEAH subfamily.</text>
</comment>
<keyword evidence="3" id="KW-0378">Hydrolase</keyword>
<dbReference type="InterPro" id="IPR001650">
    <property type="entry name" value="Helicase_C-like"/>
</dbReference>
<keyword evidence="2" id="KW-0547">Nucleotide-binding</keyword>
<dbReference type="Pfam" id="PF00271">
    <property type="entry name" value="Helicase_C"/>
    <property type="match status" value="1"/>
</dbReference>
<dbReference type="GO" id="GO:0005524">
    <property type="term" value="F:ATP binding"/>
    <property type="evidence" value="ECO:0007669"/>
    <property type="project" value="UniProtKB-KW"/>
</dbReference>
<dbReference type="GO" id="GO:0000462">
    <property type="term" value="P:maturation of SSU-rRNA from tricistronic rRNA transcript (SSU-rRNA, 5.8S rRNA, LSU-rRNA)"/>
    <property type="evidence" value="ECO:0007669"/>
    <property type="project" value="TreeGrafter"/>
</dbReference>
<evidence type="ECO:0000259" key="6">
    <source>
        <dbReference type="PROSITE" id="PS51192"/>
    </source>
</evidence>
<evidence type="ECO:0000256" key="1">
    <source>
        <dbReference type="ARBA" id="ARBA00008792"/>
    </source>
</evidence>
<evidence type="ECO:0008006" key="10">
    <source>
        <dbReference type="Google" id="ProtNLM"/>
    </source>
</evidence>
<dbReference type="Pfam" id="PF23362">
    <property type="entry name" value="DHX37_C"/>
    <property type="match status" value="1"/>
</dbReference>
<accession>A0AAD7ZZ80</accession>
<feature type="domain" description="Helicase C-terminal" evidence="7">
    <location>
        <begin position="193"/>
        <end position="360"/>
    </location>
</feature>
<evidence type="ECO:0000256" key="3">
    <source>
        <dbReference type="ARBA" id="ARBA00022801"/>
    </source>
</evidence>
<dbReference type="Gene3D" id="1.20.120.1080">
    <property type="match status" value="1"/>
</dbReference>
<evidence type="ECO:0000259" key="7">
    <source>
        <dbReference type="PROSITE" id="PS51194"/>
    </source>
</evidence>
<dbReference type="InterPro" id="IPR011709">
    <property type="entry name" value="DEAD-box_helicase_OB_fold"/>
</dbReference>
<reference evidence="8" key="1">
    <citation type="journal article" date="2023" name="IScience">
        <title>Live-bearing cockroach genome reveals convergent evolutionary mechanisms linked to viviparity in insects and beyond.</title>
        <authorList>
            <person name="Fouks B."/>
            <person name="Harrison M.C."/>
            <person name="Mikhailova A.A."/>
            <person name="Marchal E."/>
            <person name="English S."/>
            <person name="Carruthers M."/>
            <person name="Jennings E.C."/>
            <person name="Chiamaka E.L."/>
            <person name="Frigard R.A."/>
            <person name="Pippel M."/>
            <person name="Attardo G.M."/>
            <person name="Benoit J.B."/>
            <person name="Bornberg-Bauer E."/>
            <person name="Tobe S.S."/>
        </authorList>
    </citation>
    <scope>NUCLEOTIDE SEQUENCE</scope>
    <source>
        <strain evidence="8">Stay&amp;Tobe</strain>
    </source>
</reference>
<dbReference type="AlphaFoldDB" id="A0AAD7ZZ80"/>
<dbReference type="Gene3D" id="3.40.50.300">
    <property type="entry name" value="P-loop containing nucleotide triphosphate hydrolases"/>
    <property type="match status" value="2"/>
</dbReference>
<dbReference type="GO" id="GO:0016787">
    <property type="term" value="F:hydrolase activity"/>
    <property type="evidence" value="ECO:0007669"/>
    <property type="project" value="UniProtKB-KW"/>
</dbReference>
<dbReference type="InterPro" id="IPR002464">
    <property type="entry name" value="DNA/RNA_helicase_DEAH_CS"/>
</dbReference>
<dbReference type="GO" id="GO:0003723">
    <property type="term" value="F:RNA binding"/>
    <property type="evidence" value="ECO:0007669"/>
    <property type="project" value="TreeGrafter"/>
</dbReference>
<dbReference type="SMART" id="SM00490">
    <property type="entry name" value="HELICc"/>
    <property type="match status" value="1"/>
</dbReference>
<feature type="non-terminal residue" evidence="8">
    <location>
        <position position="789"/>
    </location>
</feature>
<dbReference type="SUPFAM" id="SSF52540">
    <property type="entry name" value="P-loop containing nucleoside triphosphate hydrolases"/>
    <property type="match status" value="1"/>
</dbReference>
<evidence type="ECO:0000313" key="8">
    <source>
        <dbReference type="EMBL" id="KAJ9589594.1"/>
    </source>
</evidence>
<evidence type="ECO:0000256" key="5">
    <source>
        <dbReference type="ARBA" id="ARBA00022840"/>
    </source>
</evidence>
<evidence type="ECO:0000256" key="2">
    <source>
        <dbReference type="ARBA" id="ARBA00022741"/>
    </source>
</evidence>
<keyword evidence="5" id="KW-0067">ATP-binding</keyword>
<dbReference type="PANTHER" id="PTHR18934:SF99">
    <property type="entry name" value="ATP-DEPENDENT RNA HELICASE DHX37-RELATED"/>
    <property type="match status" value="1"/>
</dbReference>
<evidence type="ECO:0000256" key="4">
    <source>
        <dbReference type="ARBA" id="ARBA00022806"/>
    </source>
</evidence>